<gene>
    <name evidence="1" type="ORF">PILCRDRAFT_27544</name>
</gene>
<dbReference type="Proteomes" id="UP000054166">
    <property type="component" value="Unassembled WGS sequence"/>
</dbReference>
<keyword evidence="2" id="KW-1185">Reference proteome</keyword>
<dbReference type="InParanoid" id="A0A0C3BNX3"/>
<sequence>LVGMFLVGLGDTSGTSTGHFHIGKEMLKAHTGNWVAFHPDVPHEITKLEDGYHTVVAFRIFQAENDSEDTLVPAELQARMKTILDQIPAPFRLFTTHQYSIGTTSLNGFDTLLSVYAHSRHNTRAHMLLVVMKFYGEAFFE</sequence>
<evidence type="ECO:0008006" key="3">
    <source>
        <dbReference type="Google" id="ProtNLM"/>
    </source>
</evidence>
<evidence type="ECO:0000313" key="1">
    <source>
        <dbReference type="EMBL" id="KIM79027.1"/>
    </source>
</evidence>
<dbReference type="OrthoDB" id="3058546at2759"/>
<reference evidence="2" key="2">
    <citation type="submission" date="2015-01" db="EMBL/GenBank/DDBJ databases">
        <title>Evolutionary Origins and Diversification of the Mycorrhizal Mutualists.</title>
        <authorList>
            <consortium name="DOE Joint Genome Institute"/>
            <consortium name="Mycorrhizal Genomics Consortium"/>
            <person name="Kohler A."/>
            <person name="Kuo A."/>
            <person name="Nagy L.G."/>
            <person name="Floudas D."/>
            <person name="Copeland A."/>
            <person name="Barry K.W."/>
            <person name="Cichocki N."/>
            <person name="Veneault-Fourrey C."/>
            <person name="LaButti K."/>
            <person name="Lindquist E.A."/>
            <person name="Lipzen A."/>
            <person name="Lundell T."/>
            <person name="Morin E."/>
            <person name="Murat C."/>
            <person name="Riley R."/>
            <person name="Ohm R."/>
            <person name="Sun H."/>
            <person name="Tunlid A."/>
            <person name="Henrissat B."/>
            <person name="Grigoriev I.V."/>
            <person name="Hibbett D.S."/>
            <person name="Martin F."/>
        </authorList>
    </citation>
    <scope>NUCLEOTIDE SEQUENCE [LARGE SCALE GENOMIC DNA]</scope>
    <source>
        <strain evidence="2">F 1598</strain>
    </source>
</reference>
<protein>
    <recommendedName>
        <fullName evidence="3">Prolyl 4-hydroxylase alpha subunit Fe(2+) 2OG dioxygenase domain-containing protein</fullName>
    </recommendedName>
</protein>
<name>A0A0C3BNX3_PILCF</name>
<accession>A0A0C3BNX3</accession>
<reference evidence="1 2" key="1">
    <citation type="submission" date="2014-04" db="EMBL/GenBank/DDBJ databases">
        <authorList>
            <consortium name="DOE Joint Genome Institute"/>
            <person name="Kuo A."/>
            <person name="Tarkka M."/>
            <person name="Buscot F."/>
            <person name="Kohler A."/>
            <person name="Nagy L.G."/>
            <person name="Floudas D."/>
            <person name="Copeland A."/>
            <person name="Barry K.W."/>
            <person name="Cichocki N."/>
            <person name="Veneault-Fourrey C."/>
            <person name="LaButti K."/>
            <person name="Lindquist E.A."/>
            <person name="Lipzen A."/>
            <person name="Lundell T."/>
            <person name="Morin E."/>
            <person name="Murat C."/>
            <person name="Sun H."/>
            <person name="Tunlid A."/>
            <person name="Henrissat B."/>
            <person name="Grigoriev I.V."/>
            <person name="Hibbett D.S."/>
            <person name="Martin F."/>
            <person name="Nordberg H.P."/>
            <person name="Cantor M.N."/>
            <person name="Hua S.X."/>
        </authorList>
    </citation>
    <scope>NUCLEOTIDE SEQUENCE [LARGE SCALE GENOMIC DNA]</scope>
    <source>
        <strain evidence="1 2">F 1598</strain>
    </source>
</reference>
<evidence type="ECO:0000313" key="2">
    <source>
        <dbReference type="Proteomes" id="UP000054166"/>
    </source>
</evidence>
<proteinExistence type="predicted"/>
<organism evidence="1 2">
    <name type="scientific">Piloderma croceum (strain F 1598)</name>
    <dbReference type="NCBI Taxonomy" id="765440"/>
    <lineage>
        <taxon>Eukaryota</taxon>
        <taxon>Fungi</taxon>
        <taxon>Dikarya</taxon>
        <taxon>Basidiomycota</taxon>
        <taxon>Agaricomycotina</taxon>
        <taxon>Agaricomycetes</taxon>
        <taxon>Agaricomycetidae</taxon>
        <taxon>Atheliales</taxon>
        <taxon>Atheliaceae</taxon>
        <taxon>Piloderma</taxon>
    </lineage>
</organism>
<dbReference type="HOGENOM" id="CLU_1829999_0_0_1"/>
<dbReference type="EMBL" id="KN833012">
    <property type="protein sequence ID" value="KIM79027.1"/>
    <property type="molecule type" value="Genomic_DNA"/>
</dbReference>
<feature type="non-terminal residue" evidence="1">
    <location>
        <position position="141"/>
    </location>
</feature>
<dbReference type="AlphaFoldDB" id="A0A0C3BNX3"/>
<feature type="non-terminal residue" evidence="1">
    <location>
        <position position="1"/>
    </location>
</feature>